<evidence type="ECO:0000256" key="5">
    <source>
        <dbReference type="ARBA" id="ARBA00022840"/>
    </source>
</evidence>
<keyword evidence="3 8" id="KW-0812">Transmembrane</keyword>
<dbReference type="InterPro" id="IPR003593">
    <property type="entry name" value="AAA+_ATPase"/>
</dbReference>
<feature type="transmembrane region" description="Helical" evidence="8">
    <location>
        <begin position="159"/>
        <end position="178"/>
    </location>
</feature>
<dbReference type="InterPro" id="IPR039421">
    <property type="entry name" value="Type_1_exporter"/>
</dbReference>
<dbReference type="InterPro" id="IPR027417">
    <property type="entry name" value="P-loop_NTPase"/>
</dbReference>
<evidence type="ECO:0000256" key="8">
    <source>
        <dbReference type="SAM" id="Phobius"/>
    </source>
</evidence>
<feature type="transmembrane region" description="Helical" evidence="8">
    <location>
        <begin position="53"/>
        <end position="77"/>
    </location>
</feature>
<evidence type="ECO:0000259" key="10">
    <source>
        <dbReference type="PROSITE" id="PS50929"/>
    </source>
</evidence>
<dbReference type="InterPro" id="IPR036640">
    <property type="entry name" value="ABC1_TM_sf"/>
</dbReference>
<keyword evidence="2" id="KW-0813">Transport</keyword>
<protein>
    <submittedName>
        <fullName evidence="11">ABC transporter</fullName>
    </submittedName>
</protein>
<dbReference type="PROSITE" id="PS00211">
    <property type="entry name" value="ABC_TRANSPORTER_1"/>
    <property type="match status" value="1"/>
</dbReference>
<accession>A0A0G1HK42</accession>
<dbReference type="Pfam" id="PF00664">
    <property type="entry name" value="ABC_membrane"/>
    <property type="match status" value="1"/>
</dbReference>
<name>A0A0G1HK42_9BACT</name>
<keyword evidence="5" id="KW-0067">ATP-binding</keyword>
<dbReference type="PROSITE" id="PS50893">
    <property type="entry name" value="ABC_TRANSPORTER_2"/>
    <property type="match status" value="1"/>
</dbReference>
<feature type="transmembrane region" description="Helical" evidence="8">
    <location>
        <begin position="131"/>
        <end position="153"/>
    </location>
</feature>
<keyword evidence="4" id="KW-0547">Nucleotide-binding</keyword>
<dbReference type="Proteomes" id="UP000033861">
    <property type="component" value="Unassembled WGS sequence"/>
</dbReference>
<dbReference type="Pfam" id="PF00005">
    <property type="entry name" value="ABC_tran"/>
    <property type="match status" value="1"/>
</dbReference>
<keyword evidence="7 8" id="KW-0472">Membrane</keyword>
<dbReference type="PROSITE" id="PS50929">
    <property type="entry name" value="ABC_TM1F"/>
    <property type="match status" value="1"/>
</dbReference>
<feature type="domain" description="ABC transmembrane type-1" evidence="10">
    <location>
        <begin position="25"/>
        <end position="302"/>
    </location>
</feature>
<dbReference type="PANTHER" id="PTHR24221">
    <property type="entry name" value="ATP-BINDING CASSETTE SUB-FAMILY B"/>
    <property type="match status" value="1"/>
</dbReference>
<evidence type="ECO:0000256" key="2">
    <source>
        <dbReference type="ARBA" id="ARBA00022448"/>
    </source>
</evidence>
<evidence type="ECO:0000256" key="4">
    <source>
        <dbReference type="ARBA" id="ARBA00022741"/>
    </source>
</evidence>
<feature type="transmembrane region" description="Helical" evidence="8">
    <location>
        <begin position="269"/>
        <end position="290"/>
    </location>
</feature>
<dbReference type="EMBL" id="LCHZ01000005">
    <property type="protein sequence ID" value="KKT46943.1"/>
    <property type="molecule type" value="Genomic_DNA"/>
</dbReference>
<dbReference type="SUPFAM" id="SSF52540">
    <property type="entry name" value="P-loop containing nucleoside triphosphate hydrolases"/>
    <property type="match status" value="1"/>
</dbReference>
<evidence type="ECO:0000256" key="1">
    <source>
        <dbReference type="ARBA" id="ARBA00004651"/>
    </source>
</evidence>
<evidence type="ECO:0000256" key="3">
    <source>
        <dbReference type="ARBA" id="ARBA00022692"/>
    </source>
</evidence>
<dbReference type="SUPFAM" id="SSF90123">
    <property type="entry name" value="ABC transporter transmembrane region"/>
    <property type="match status" value="1"/>
</dbReference>
<evidence type="ECO:0000313" key="12">
    <source>
        <dbReference type="Proteomes" id="UP000033861"/>
    </source>
</evidence>
<dbReference type="InterPro" id="IPR011527">
    <property type="entry name" value="ABC1_TM_dom"/>
</dbReference>
<dbReference type="STRING" id="1618404.UW35_C0005G0020"/>
<keyword evidence="6 8" id="KW-1133">Transmembrane helix</keyword>
<comment type="subcellular location">
    <subcellularLocation>
        <location evidence="1">Cell membrane</location>
        <topology evidence="1">Multi-pass membrane protein</topology>
    </subcellularLocation>
</comment>
<evidence type="ECO:0000259" key="9">
    <source>
        <dbReference type="PROSITE" id="PS50893"/>
    </source>
</evidence>
<dbReference type="GO" id="GO:0140359">
    <property type="term" value="F:ABC-type transporter activity"/>
    <property type="evidence" value="ECO:0007669"/>
    <property type="project" value="InterPro"/>
</dbReference>
<dbReference type="FunFam" id="3.40.50.300:FF:000287">
    <property type="entry name" value="Multidrug ABC transporter ATP-binding protein"/>
    <property type="match status" value="1"/>
</dbReference>
<dbReference type="GO" id="GO:0016887">
    <property type="term" value="F:ATP hydrolysis activity"/>
    <property type="evidence" value="ECO:0007669"/>
    <property type="project" value="InterPro"/>
</dbReference>
<gene>
    <name evidence="11" type="ORF">UW35_C0005G0020</name>
</gene>
<feature type="transmembrane region" description="Helical" evidence="8">
    <location>
        <begin position="242"/>
        <end position="263"/>
    </location>
</feature>
<sequence length="575" mass="64780">MNLLRRYKTFVRFLLAYPVRFSVFAVILVLSSVSDSIQPYFYKLFVESVSSGVLSSIMTVLLGYIGIRFLSLALGILSWMTLDYLVIPAAKDARLGAVKKIQDLDLAYHQSKSTGSLISCIRRGDGAFFSLFDSSVHLVRIAINFIVILIFFSTFNWEIAAIMFGSFFINAALARFVILNNINKRKDFNKSEDEISGLIVDNLLNYETVKYFAKEKWEITRLKNSFASWVKALWGYSMSFRVIDVTVGSVGNIGLFVMLLYSLNRAASGQMAVSDFVMILGFISAFYPRFYEFIFSVRDMAKHYVDLDNYFAIFDQDTLVKDPATPKTIVRVKGEIEFKDVSFTYPEGKKGAVKDIDLGIRAGQSVALVGSSGVGKTTLVKLLMRFFDPTKGKILIDDVDIKDMDKSYLRSLMGVVPQDPNLFNDTIGFNIGYGNPEASQKEIVAAAKMAKLDDFISTLPKKYDTVVGERGVKLSGGQRQRLAIARMILSNPDIIIFDEATSQLDSESEKYIQEGFWRAVQNKTTIIIAHRLSTVVRADKIVVMEKQSIKEVGSHHELFNKKGSLYRHFWDLQTA</sequence>
<dbReference type="Gene3D" id="3.40.50.300">
    <property type="entry name" value="P-loop containing nucleotide triphosphate hydrolases"/>
    <property type="match status" value="1"/>
</dbReference>
<feature type="transmembrane region" description="Helical" evidence="8">
    <location>
        <begin position="12"/>
        <end position="33"/>
    </location>
</feature>
<organism evidence="11 12">
    <name type="scientific">Candidatus Collierbacteria bacterium GW2011_GWF2_44_15</name>
    <dbReference type="NCBI Taxonomy" id="1618404"/>
    <lineage>
        <taxon>Bacteria</taxon>
        <taxon>Candidatus Collieribacteriota</taxon>
    </lineage>
</organism>
<dbReference type="AlphaFoldDB" id="A0A0G1HK42"/>
<evidence type="ECO:0000313" key="11">
    <source>
        <dbReference type="EMBL" id="KKT46943.1"/>
    </source>
</evidence>
<dbReference type="InterPro" id="IPR003439">
    <property type="entry name" value="ABC_transporter-like_ATP-bd"/>
</dbReference>
<dbReference type="GO" id="GO:0005524">
    <property type="term" value="F:ATP binding"/>
    <property type="evidence" value="ECO:0007669"/>
    <property type="project" value="UniProtKB-KW"/>
</dbReference>
<dbReference type="PANTHER" id="PTHR24221:SF654">
    <property type="entry name" value="ATP-BINDING CASSETTE SUB-FAMILY B MEMBER 6"/>
    <property type="match status" value="1"/>
</dbReference>
<comment type="caution">
    <text evidence="11">The sequence shown here is derived from an EMBL/GenBank/DDBJ whole genome shotgun (WGS) entry which is preliminary data.</text>
</comment>
<dbReference type="Gene3D" id="1.20.1560.10">
    <property type="entry name" value="ABC transporter type 1, transmembrane domain"/>
    <property type="match status" value="1"/>
</dbReference>
<feature type="domain" description="ABC transporter" evidence="9">
    <location>
        <begin position="336"/>
        <end position="571"/>
    </location>
</feature>
<evidence type="ECO:0000256" key="6">
    <source>
        <dbReference type="ARBA" id="ARBA00022989"/>
    </source>
</evidence>
<reference evidence="11 12" key="1">
    <citation type="journal article" date="2015" name="Nature">
        <title>rRNA introns, odd ribosomes, and small enigmatic genomes across a large radiation of phyla.</title>
        <authorList>
            <person name="Brown C.T."/>
            <person name="Hug L.A."/>
            <person name="Thomas B.C."/>
            <person name="Sharon I."/>
            <person name="Castelle C.J."/>
            <person name="Singh A."/>
            <person name="Wilkins M.J."/>
            <person name="Williams K.H."/>
            <person name="Banfield J.F."/>
        </authorList>
    </citation>
    <scope>NUCLEOTIDE SEQUENCE [LARGE SCALE GENOMIC DNA]</scope>
</reference>
<evidence type="ECO:0000256" key="7">
    <source>
        <dbReference type="ARBA" id="ARBA00023136"/>
    </source>
</evidence>
<dbReference type="InterPro" id="IPR017871">
    <property type="entry name" value="ABC_transporter-like_CS"/>
</dbReference>
<proteinExistence type="predicted"/>
<dbReference type="SMART" id="SM00382">
    <property type="entry name" value="AAA"/>
    <property type="match status" value="1"/>
</dbReference>
<dbReference type="GO" id="GO:0005886">
    <property type="term" value="C:plasma membrane"/>
    <property type="evidence" value="ECO:0007669"/>
    <property type="project" value="UniProtKB-SubCell"/>
</dbReference>